<dbReference type="PANTHER" id="PTHR28208">
    <property type="entry name" value="PHOSPHATIDATE PHOSPHATASE APP1"/>
    <property type="match status" value="1"/>
</dbReference>
<dbReference type="AlphaFoldDB" id="A0A7C9MAK8"/>
<accession>A0A7C9MAK8</accession>
<keyword evidence="3" id="KW-1185">Reference proteome</keyword>
<proteinExistence type="predicted"/>
<sequence length="339" mass="37436">MTGTIHRTVLRLEALVARRFSLKRTPRVIEPFIGYASEDVLFVQGRVHSKLRDSETRFGQSRIANLRQMLGMFLTSEVPGAEVHCAGQTVRADEEGYFRVDIPRDGAQGWLLFDASLPGIEGQFACPVFAPPPGDPPMVISDIDDTIMKTGAYSLLKNLWTSLTGNPLTRQVFPDGAVLLDRLNREQECPVFYVSSSPWNLFRFLEAVFDRNAVVPGPMFLRDLGLDEAKFVTDGHGDHKGRAIDTILGANPSRDAILIGDTGQEDAKVYLDASERHGDRIRAVILRTPGASIERDSLRNIEALRQRGVLTLCGRSFAGFHETLTAYLSADDPPPDQGA</sequence>
<gene>
    <name evidence="2" type="ORF">GQ651_09690</name>
</gene>
<evidence type="ECO:0000313" key="2">
    <source>
        <dbReference type="EMBL" id="MXQ08113.1"/>
    </source>
</evidence>
<dbReference type="RefSeq" id="WP_160764061.1">
    <property type="nucleotide sequence ID" value="NZ_WUPT01000002.1"/>
</dbReference>
<comment type="caution">
    <text evidence="2">The sequence shown here is derived from an EMBL/GenBank/DDBJ whole genome shotgun (WGS) entry which is preliminary data.</text>
</comment>
<reference evidence="2 3" key="2">
    <citation type="submission" date="2020-03" db="EMBL/GenBank/DDBJ databases">
        <title>Kangsaoukella pontilimi gen. nov., sp. nov., a new member of the family Rhodobacteraceae isolated from a tidal mudflat.</title>
        <authorList>
            <person name="Kim I.S."/>
        </authorList>
    </citation>
    <scope>NUCLEOTIDE SEQUENCE [LARGE SCALE GENOMIC DNA]</scope>
    <source>
        <strain evidence="2 3">GH1-50</strain>
    </source>
</reference>
<dbReference type="InterPro" id="IPR019236">
    <property type="entry name" value="APP1_cat"/>
</dbReference>
<dbReference type="EMBL" id="WUPT01000002">
    <property type="protein sequence ID" value="MXQ08113.1"/>
    <property type="molecule type" value="Genomic_DNA"/>
</dbReference>
<dbReference type="InterPro" id="IPR052935">
    <property type="entry name" value="Mg2+_PAP"/>
</dbReference>
<evidence type="ECO:0000259" key="1">
    <source>
        <dbReference type="Pfam" id="PF09949"/>
    </source>
</evidence>
<reference evidence="2 3" key="1">
    <citation type="submission" date="2019-12" db="EMBL/GenBank/DDBJ databases">
        <authorList>
            <person name="Lee S.D."/>
        </authorList>
    </citation>
    <scope>NUCLEOTIDE SEQUENCE [LARGE SCALE GENOMIC DNA]</scope>
    <source>
        <strain evidence="2 3">GH1-50</strain>
    </source>
</reference>
<feature type="domain" description="Phosphatidate phosphatase APP1 catalytic" evidence="1">
    <location>
        <begin position="139"/>
        <end position="287"/>
    </location>
</feature>
<dbReference type="Proteomes" id="UP000480350">
    <property type="component" value="Unassembled WGS sequence"/>
</dbReference>
<dbReference type="PANTHER" id="PTHR28208:SF3">
    <property type="entry name" value="PHOSPHATIDATE PHOSPHATASE APP1"/>
    <property type="match status" value="1"/>
</dbReference>
<evidence type="ECO:0000313" key="3">
    <source>
        <dbReference type="Proteomes" id="UP000480350"/>
    </source>
</evidence>
<name>A0A7C9MAK8_9RHOB</name>
<organism evidence="2 3">
    <name type="scientific">Kangsaoukella pontilimi</name>
    <dbReference type="NCBI Taxonomy" id="2691042"/>
    <lineage>
        <taxon>Bacteria</taxon>
        <taxon>Pseudomonadati</taxon>
        <taxon>Pseudomonadota</taxon>
        <taxon>Alphaproteobacteria</taxon>
        <taxon>Rhodobacterales</taxon>
        <taxon>Paracoccaceae</taxon>
        <taxon>Kangsaoukella</taxon>
    </lineage>
</organism>
<dbReference type="Pfam" id="PF09949">
    <property type="entry name" value="APP1_cat"/>
    <property type="match status" value="1"/>
</dbReference>
<dbReference type="GO" id="GO:0008195">
    <property type="term" value="F:phosphatidate phosphatase activity"/>
    <property type="evidence" value="ECO:0007669"/>
    <property type="project" value="InterPro"/>
</dbReference>
<protein>
    <submittedName>
        <fullName evidence="2">DUF2183 domain-containing protein</fullName>
    </submittedName>
</protein>